<evidence type="ECO:0000313" key="1">
    <source>
        <dbReference type="EMBL" id="OHB18029.1"/>
    </source>
</evidence>
<dbReference type="AlphaFoldDB" id="A0A1G2V8S3"/>
<gene>
    <name evidence="1" type="ORF">A2544_02715</name>
</gene>
<protein>
    <submittedName>
        <fullName evidence="1">Uncharacterized protein</fullName>
    </submittedName>
</protein>
<sequence length="78" mass="9427">MLLESVTSSWAGHQNMEGFPFWPKTLPTKSSYKQDEIHQVTKTKCFRTVKWVRLWRRVGRNTSTGKHIWKWQDAYWLD</sequence>
<organism evidence="1 2">
    <name type="scientific">Candidatus Zambryskibacteria bacterium RIFOXYD2_FULL_43_10</name>
    <dbReference type="NCBI Taxonomy" id="1802782"/>
    <lineage>
        <taxon>Bacteria</taxon>
        <taxon>Candidatus Zambryskiibacteriota</taxon>
    </lineage>
</organism>
<dbReference type="Proteomes" id="UP000176868">
    <property type="component" value="Unassembled WGS sequence"/>
</dbReference>
<dbReference type="EMBL" id="MHWZ01000008">
    <property type="protein sequence ID" value="OHB18029.1"/>
    <property type="molecule type" value="Genomic_DNA"/>
</dbReference>
<accession>A0A1G2V8S3</accession>
<name>A0A1G2V8S3_9BACT</name>
<reference evidence="1 2" key="1">
    <citation type="journal article" date="2016" name="Nat. Commun.">
        <title>Thousands of microbial genomes shed light on interconnected biogeochemical processes in an aquifer system.</title>
        <authorList>
            <person name="Anantharaman K."/>
            <person name="Brown C.T."/>
            <person name="Hug L.A."/>
            <person name="Sharon I."/>
            <person name="Castelle C.J."/>
            <person name="Probst A.J."/>
            <person name="Thomas B.C."/>
            <person name="Singh A."/>
            <person name="Wilkins M.J."/>
            <person name="Karaoz U."/>
            <person name="Brodie E.L."/>
            <person name="Williams K.H."/>
            <person name="Hubbard S.S."/>
            <person name="Banfield J.F."/>
        </authorList>
    </citation>
    <scope>NUCLEOTIDE SEQUENCE [LARGE SCALE GENOMIC DNA]</scope>
</reference>
<evidence type="ECO:0000313" key="2">
    <source>
        <dbReference type="Proteomes" id="UP000176868"/>
    </source>
</evidence>
<proteinExistence type="predicted"/>
<comment type="caution">
    <text evidence="1">The sequence shown here is derived from an EMBL/GenBank/DDBJ whole genome shotgun (WGS) entry which is preliminary data.</text>
</comment>